<evidence type="ECO:0000313" key="1">
    <source>
        <dbReference type="EMBL" id="KAH7859233.1"/>
    </source>
</evidence>
<reference evidence="1 2" key="1">
    <citation type="journal article" date="2021" name="Hortic Res">
        <title>High-quality reference genome and annotation aids understanding of berry development for evergreen blueberry (Vaccinium darrowii).</title>
        <authorList>
            <person name="Yu J."/>
            <person name="Hulse-Kemp A.M."/>
            <person name="Babiker E."/>
            <person name="Staton M."/>
        </authorList>
    </citation>
    <scope>NUCLEOTIDE SEQUENCE [LARGE SCALE GENOMIC DNA]</scope>
    <source>
        <strain evidence="2">cv. NJ 8807/NJ 8810</strain>
        <tissue evidence="1">Young leaf</tissue>
    </source>
</reference>
<dbReference type="EMBL" id="CM037153">
    <property type="protein sequence ID" value="KAH7859233.1"/>
    <property type="molecule type" value="Genomic_DNA"/>
</dbReference>
<proteinExistence type="predicted"/>
<organism evidence="1 2">
    <name type="scientific">Vaccinium darrowii</name>
    <dbReference type="NCBI Taxonomy" id="229202"/>
    <lineage>
        <taxon>Eukaryota</taxon>
        <taxon>Viridiplantae</taxon>
        <taxon>Streptophyta</taxon>
        <taxon>Embryophyta</taxon>
        <taxon>Tracheophyta</taxon>
        <taxon>Spermatophyta</taxon>
        <taxon>Magnoliopsida</taxon>
        <taxon>eudicotyledons</taxon>
        <taxon>Gunneridae</taxon>
        <taxon>Pentapetalae</taxon>
        <taxon>asterids</taxon>
        <taxon>Ericales</taxon>
        <taxon>Ericaceae</taxon>
        <taxon>Vaccinioideae</taxon>
        <taxon>Vaccinieae</taxon>
        <taxon>Vaccinium</taxon>
    </lineage>
</organism>
<sequence length="1197" mass="135050">MSQKTRVSPSLQSIKSLPGDFRFMGLPTSHPSENSDDVNQRKGNMVPIATIPENGDSTGEVVEGGEDGNIDMNQDPDESPYGRFDISVETRPSVGSEDLDLAPPLCTFAPLGTESKWGDTNPYAAKKKLQYWFQLPNGDWELGKMLSTSGSESVISLPEGKVLKVDSGSLLPANPDILDGVDDLMQLSYLNEPSVLYNLQFRYNRDVIYTKAGPVLVAINPFKKVPLYGNNYIEAYKSKSNESPHVYAITDTAIREMIRDEVNQSIIISGESGAGKTETAKIAMQYLAALGGGSGIEYEILKTNPILEAFGNAKTSRNDNSSRFGKLIEIHFSETGKISGAKIQTFLLEKSRVVQCADGERSYHIFYQLCAGASPALREKLNLQSLNDYKYLRQSTCHSISGVDDAEQFRVVTEALDIVHVSKEDQESVFAMLAAVLWLGNISFMVIDNENHVEPVTDEGLNTVAKLIGCTMAELKQALSTRKMRVGNDTIVQKLTQPQAVDTRDALAKSIYSCLFDWLVEQINKSLAVGKRRTGRSISILDIYGFESFDRNSFEQFCINYANERLQQHFNRHLFKLEQEEYIQDGIDWAKVDFEDNQDCLNLFEKKPLGLLSLLDEESTFPNGTDLTFANKLKQHLNSNSYFRGERGKAFTVCHYAGEVTYDTTGFLEKNRDLLHLDSIQLLSSCTCHLPQIFASNLLAQSEKPVVGALHKSGGADSQKLSVTTKFKGQLFQLMHRLESTTPHFIRCIKPNNRQSPGMYEQGLVLQQLRCCGVLEVVRISRSGFPTRMSHQKFARRYGFLLLDNVASQDPLSDSVAILHQFNILPEMYQVGYTKLFFRTGQIGVLEDTRNRTLHGILRVQSCFRGHKARCYLKELRRGISTLQSFVRGEKTRKDFAVLLRRHRSAVVIQKQIKGRIDRKRFVDVCHASVQIQSVIRGWLVRRCSGDIVLLQFGCRKGNESDEVLVKSSFLAELQRRVLKAEVALREKEEENDILHQRLQQYESRWSEYELKMKSMEEVWQKQMRSLQSSLSIAKKSLAIDDSERNSDASVNLNDDSWDTAGSNFKGPPYESNGARPMSAGLSVISRLAEEFEQRSQVFGDDAKFLVEVKSGQVDANVDPDRELRRLKQMFEAWKKDYGTRLRETKLSILASQSPWIQSRNNRKPESPGQSPQTSQQVFFLFLRYGVIIVLYLEAEA</sequence>
<keyword evidence="2" id="KW-1185">Reference proteome</keyword>
<evidence type="ECO:0000313" key="2">
    <source>
        <dbReference type="Proteomes" id="UP000828048"/>
    </source>
</evidence>
<gene>
    <name evidence="1" type="ORF">Vadar_033434</name>
</gene>
<protein>
    <submittedName>
        <fullName evidence="1">Uncharacterized protein</fullName>
    </submittedName>
</protein>
<accession>A0ACB7Z0D7</accession>
<name>A0ACB7Z0D7_9ERIC</name>
<comment type="caution">
    <text evidence="1">The sequence shown here is derived from an EMBL/GenBank/DDBJ whole genome shotgun (WGS) entry which is preliminary data.</text>
</comment>
<dbReference type="Proteomes" id="UP000828048">
    <property type="component" value="Chromosome 3"/>
</dbReference>